<evidence type="ECO:0000313" key="2">
    <source>
        <dbReference type="Proteomes" id="UP000030700"/>
    </source>
</evidence>
<accession>A0A081BRA1</accession>
<evidence type="ECO:0000313" key="1">
    <source>
        <dbReference type="EMBL" id="GAK53932.1"/>
    </source>
</evidence>
<dbReference type="Proteomes" id="UP000030700">
    <property type="component" value="Unassembled WGS sequence"/>
</dbReference>
<keyword evidence="2" id="KW-1185">Reference proteome</keyword>
<name>A0A081BRA1_9BACT</name>
<gene>
    <name evidence="1" type="ORF">U14_05209</name>
</gene>
<dbReference type="HOGENOM" id="CLU_2858590_0_0_0"/>
<dbReference type="AlphaFoldDB" id="A0A081BRA1"/>
<reference evidence="1" key="1">
    <citation type="journal article" date="2015" name="PeerJ">
        <title>First genomic representation of candidate bacterial phylum KSB3 points to enhanced environmental sensing as a trigger of wastewater bulking.</title>
        <authorList>
            <person name="Sekiguchi Y."/>
            <person name="Ohashi A."/>
            <person name="Parks D.H."/>
            <person name="Yamauchi T."/>
            <person name="Tyson G.W."/>
            <person name="Hugenholtz P."/>
        </authorList>
    </citation>
    <scope>NUCLEOTIDE SEQUENCE [LARGE SCALE GENOMIC DNA]</scope>
</reference>
<dbReference type="EMBL" id="DF820460">
    <property type="protein sequence ID" value="GAK53932.1"/>
    <property type="molecule type" value="Genomic_DNA"/>
</dbReference>
<proteinExistence type="predicted"/>
<protein>
    <submittedName>
        <fullName evidence="1">Uncharacterized protein</fullName>
    </submittedName>
</protein>
<organism evidence="1">
    <name type="scientific">Candidatus Moduliflexus flocculans</name>
    <dbReference type="NCBI Taxonomy" id="1499966"/>
    <lineage>
        <taxon>Bacteria</taxon>
        <taxon>Candidatus Moduliflexota</taxon>
        <taxon>Candidatus Moduliflexia</taxon>
        <taxon>Candidatus Moduliflexales</taxon>
        <taxon>Candidatus Moduliflexaceae</taxon>
    </lineage>
</organism>
<sequence>MITHSRDAPAGRLYEVYDLFERNWYNYLATTTKHTKNTKKLHIDWIEHPEQRSSKTSVSISPIR</sequence>